<accession>A0A1S3ZMW4</accession>
<dbReference type="SMR" id="A0A1S3ZMW4"/>
<dbReference type="Proteomes" id="UP000790787">
    <property type="component" value="Chromosome 22"/>
</dbReference>
<evidence type="ECO:0000256" key="5">
    <source>
        <dbReference type="ARBA" id="ARBA00023163"/>
    </source>
</evidence>
<keyword evidence="6" id="KW-0539">Nucleus</keyword>
<keyword evidence="4" id="KW-0238">DNA-binding</keyword>
<keyword evidence="3" id="KW-0805">Transcription regulation</keyword>
<dbReference type="PaxDb" id="4097-A0A1S3ZMW4"/>
<dbReference type="PROSITE" id="PS50888">
    <property type="entry name" value="BHLH"/>
    <property type="match status" value="1"/>
</dbReference>
<dbReference type="InterPro" id="IPR036638">
    <property type="entry name" value="HLH_DNA-bd_sf"/>
</dbReference>
<dbReference type="PANTHER" id="PTHR31945:SF152">
    <property type="entry name" value="TRANSCRIPTION FACTOR ICE1-LIKE"/>
    <property type="match status" value="1"/>
</dbReference>
<evidence type="ECO:0000256" key="2">
    <source>
        <dbReference type="ARBA" id="ARBA00022473"/>
    </source>
</evidence>
<feature type="region of interest" description="Disordered" evidence="7">
    <location>
        <begin position="1"/>
        <end position="26"/>
    </location>
</feature>
<evidence type="ECO:0000313" key="9">
    <source>
        <dbReference type="Proteomes" id="UP000790787"/>
    </source>
</evidence>
<evidence type="ECO:0000259" key="8">
    <source>
        <dbReference type="PROSITE" id="PS50888"/>
    </source>
</evidence>
<dbReference type="InterPro" id="IPR011598">
    <property type="entry name" value="bHLH_dom"/>
</dbReference>
<dbReference type="FunFam" id="4.10.280.10:FF:000066">
    <property type="entry name" value="BHLH transcription factor"/>
    <property type="match status" value="1"/>
</dbReference>
<dbReference type="AlphaFoldDB" id="A0A1S3ZMW4"/>
<dbReference type="OMA" id="SAGCHGM"/>
<dbReference type="GeneID" id="107788689"/>
<dbReference type="Pfam" id="PF22754">
    <property type="entry name" value="bHLH-TF_ACT-like_plant"/>
    <property type="match status" value="1"/>
</dbReference>
<evidence type="ECO:0000256" key="4">
    <source>
        <dbReference type="ARBA" id="ARBA00023125"/>
    </source>
</evidence>
<dbReference type="GO" id="GO:0005634">
    <property type="term" value="C:nucleus"/>
    <property type="evidence" value="ECO:0000318"/>
    <property type="project" value="GO_Central"/>
</dbReference>
<evidence type="ECO:0000256" key="3">
    <source>
        <dbReference type="ARBA" id="ARBA00023015"/>
    </source>
</evidence>
<keyword evidence="2" id="KW-0217">Developmental protein</keyword>
<reference evidence="10" key="2">
    <citation type="submission" date="2025-08" db="UniProtKB">
        <authorList>
            <consortium name="RefSeq"/>
        </authorList>
    </citation>
    <scope>IDENTIFICATION</scope>
    <source>
        <tissue evidence="10">Leaf</tissue>
    </source>
</reference>
<protein>
    <submittedName>
        <fullName evidence="10">Transcription factor ICE1</fullName>
    </submittedName>
</protein>
<dbReference type="KEGG" id="nta:107788689"/>
<evidence type="ECO:0000256" key="6">
    <source>
        <dbReference type="ARBA" id="ARBA00023242"/>
    </source>
</evidence>
<proteinExistence type="predicted"/>
<dbReference type="CDD" id="cd11443">
    <property type="entry name" value="bHLH_AtAMS_like"/>
    <property type="match status" value="1"/>
</dbReference>
<feature type="region of interest" description="Disordered" evidence="7">
    <location>
        <begin position="305"/>
        <end position="337"/>
    </location>
</feature>
<dbReference type="RefSeq" id="XP_016465880.1">
    <property type="nucleotide sequence ID" value="XM_016610394.2"/>
</dbReference>
<dbReference type="InterPro" id="IPR051358">
    <property type="entry name" value="TF_AMS/ICE1/BHLH6-like"/>
</dbReference>
<name>A0A1S3ZMW4_TOBAC</name>
<sequence length="528" mass="57793">MLSRVNSMVWNMEGKEEEEGGTASWTQNKDDMEMSALSTFKSMLDGVADVDWFMSSNNHSNMQNNTNISFTTQDFTEAENSNLLLQPVDSSSSSSASHVFNNLDPSQVHYFLAQKAISPMLTALSNNPLDSGFNLGCENGFLDSQALGGLSKGGIFTGGFQDLRSLNQMGNPNLSSCTQFPSFHLLQLPQNSNTGFSPLGFSDGSVNENSLFLNRSKLLKPLDNFTSIGSQPTLFQKRAALRKNLANNSGSLGDLGGEIGEKEEGEMNGKKRKWDNGDELEDVSIDGFTLNYDSDEFVENCSNKVEDSVKNGGNSSNATSTVTGGDQKGKKKGPPAKNLMAERRRRKKLNDRLYMLRSVVPRISKMDRASILGDAIEYLKELLQKINDLHNELESTPSSSSLTQTTSYYPLTPTTPAFPGHIKEELCPSSFASPLSSPTGQPARVEVRAREGRAVNIHMFCSRRPGLLLSTMRVLDNLGLDIQQAVISCFNGFALDIFRAEQCKEGQDFHPDQIKAVLLDSAGSHGMI</sequence>
<dbReference type="GO" id="GO:0043565">
    <property type="term" value="F:sequence-specific DNA binding"/>
    <property type="evidence" value="ECO:0000318"/>
    <property type="project" value="GO_Central"/>
</dbReference>
<dbReference type="STRING" id="4097.A0A1S3ZMW4"/>
<dbReference type="RefSeq" id="XP_016465880.1">
    <property type="nucleotide sequence ID" value="XM_016610394.1"/>
</dbReference>
<dbReference type="GO" id="GO:0006355">
    <property type="term" value="P:regulation of DNA-templated transcription"/>
    <property type="evidence" value="ECO:0000318"/>
    <property type="project" value="GO_Central"/>
</dbReference>
<dbReference type="SMART" id="SM00353">
    <property type="entry name" value="HLH"/>
    <property type="match status" value="1"/>
</dbReference>
<keyword evidence="9" id="KW-1185">Reference proteome</keyword>
<keyword evidence="5" id="KW-0804">Transcription</keyword>
<reference evidence="9" key="1">
    <citation type="journal article" date="2014" name="Nat. Commun.">
        <title>The tobacco genome sequence and its comparison with those of tomato and potato.</title>
        <authorList>
            <person name="Sierro N."/>
            <person name="Battey J.N."/>
            <person name="Ouadi S."/>
            <person name="Bakaher N."/>
            <person name="Bovet L."/>
            <person name="Willig A."/>
            <person name="Goepfert S."/>
            <person name="Peitsch M.C."/>
            <person name="Ivanov N.V."/>
        </authorList>
    </citation>
    <scope>NUCLEOTIDE SEQUENCE [LARGE SCALE GENOMIC DNA]</scope>
</reference>
<feature type="compositionally biased region" description="Polar residues" evidence="7">
    <location>
        <begin position="311"/>
        <end position="323"/>
    </location>
</feature>
<dbReference type="Gene3D" id="4.10.280.10">
    <property type="entry name" value="Helix-loop-helix DNA-binding domain"/>
    <property type="match status" value="1"/>
</dbReference>
<gene>
    <name evidence="10" type="primary">LOC107788689</name>
</gene>
<feature type="region of interest" description="Disordered" evidence="7">
    <location>
        <begin position="250"/>
        <end position="275"/>
    </location>
</feature>
<dbReference type="GO" id="GO:0046983">
    <property type="term" value="F:protein dimerization activity"/>
    <property type="evidence" value="ECO:0007669"/>
    <property type="project" value="InterPro"/>
</dbReference>
<dbReference type="CDD" id="cd04873">
    <property type="entry name" value="ACT_UUR-ACR-like"/>
    <property type="match status" value="1"/>
</dbReference>
<feature type="compositionally biased region" description="Basic and acidic residues" evidence="7">
    <location>
        <begin position="259"/>
        <end position="269"/>
    </location>
</feature>
<dbReference type="Pfam" id="PF00010">
    <property type="entry name" value="HLH"/>
    <property type="match status" value="1"/>
</dbReference>
<evidence type="ECO:0000256" key="1">
    <source>
        <dbReference type="ARBA" id="ARBA00004123"/>
    </source>
</evidence>
<evidence type="ECO:0000313" key="10">
    <source>
        <dbReference type="RefSeq" id="XP_016465880.1"/>
    </source>
</evidence>
<dbReference type="InterPro" id="IPR054502">
    <property type="entry name" value="bHLH-TF_ACT-like_plant"/>
</dbReference>
<dbReference type="PANTHER" id="PTHR31945">
    <property type="entry name" value="TRANSCRIPTION FACTOR SCREAM2-RELATED"/>
    <property type="match status" value="1"/>
</dbReference>
<dbReference type="SUPFAM" id="SSF47459">
    <property type="entry name" value="HLH, helix-loop-helix DNA-binding domain"/>
    <property type="match status" value="1"/>
</dbReference>
<organism evidence="9 10">
    <name type="scientific">Nicotiana tabacum</name>
    <name type="common">Common tobacco</name>
    <dbReference type="NCBI Taxonomy" id="4097"/>
    <lineage>
        <taxon>Eukaryota</taxon>
        <taxon>Viridiplantae</taxon>
        <taxon>Streptophyta</taxon>
        <taxon>Embryophyta</taxon>
        <taxon>Tracheophyta</taxon>
        <taxon>Spermatophyta</taxon>
        <taxon>Magnoliopsida</taxon>
        <taxon>eudicotyledons</taxon>
        <taxon>Gunneridae</taxon>
        <taxon>Pentapetalae</taxon>
        <taxon>asterids</taxon>
        <taxon>lamiids</taxon>
        <taxon>Solanales</taxon>
        <taxon>Solanaceae</taxon>
        <taxon>Nicotianoideae</taxon>
        <taxon>Nicotianeae</taxon>
        <taxon>Nicotiana</taxon>
    </lineage>
</organism>
<dbReference type="GO" id="GO:0003700">
    <property type="term" value="F:DNA-binding transcription factor activity"/>
    <property type="evidence" value="ECO:0000318"/>
    <property type="project" value="GO_Central"/>
</dbReference>
<evidence type="ECO:0000256" key="7">
    <source>
        <dbReference type="SAM" id="MobiDB-lite"/>
    </source>
</evidence>
<comment type="subcellular location">
    <subcellularLocation>
        <location evidence="1">Nucleus</location>
    </subcellularLocation>
</comment>
<dbReference type="OrthoDB" id="551431at2759"/>
<feature type="domain" description="BHLH" evidence="8">
    <location>
        <begin position="333"/>
        <end position="382"/>
    </location>
</feature>